<reference evidence="2 3" key="1">
    <citation type="journal article" date="2024" name="J Genomics">
        <title>Draft genome sequencing and assembly of Favolaschia claudopus CIRM-BRFM 2984 isolated from oak limbs.</title>
        <authorList>
            <person name="Navarro D."/>
            <person name="Drula E."/>
            <person name="Chaduli D."/>
            <person name="Cazenave R."/>
            <person name="Ahrendt S."/>
            <person name="Wang J."/>
            <person name="Lipzen A."/>
            <person name="Daum C."/>
            <person name="Barry K."/>
            <person name="Grigoriev I.V."/>
            <person name="Favel A."/>
            <person name="Rosso M.N."/>
            <person name="Martin F."/>
        </authorList>
    </citation>
    <scope>NUCLEOTIDE SEQUENCE [LARGE SCALE GENOMIC DNA]</scope>
    <source>
        <strain evidence="2 3">CIRM-BRFM 2984</strain>
    </source>
</reference>
<dbReference type="EMBL" id="JAWWNJ010000034">
    <property type="protein sequence ID" value="KAK7025184.1"/>
    <property type="molecule type" value="Genomic_DNA"/>
</dbReference>
<evidence type="ECO:0000256" key="1">
    <source>
        <dbReference type="SAM" id="MobiDB-lite"/>
    </source>
</evidence>
<evidence type="ECO:0000313" key="3">
    <source>
        <dbReference type="Proteomes" id="UP001362999"/>
    </source>
</evidence>
<organism evidence="2 3">
    <name type="scientific">Favolaschia claudopus</name>
    <dbReference type="NCBI Taxonomy" id="2862362"/>
    <lineage>
        <taxon>Eukaryota</taxon>
        <taxon>Fungi</taxon>
        <taxon>Dikarya</taxon>
        <taxon>Basidiomycota</taxon>
        <taxon>Agaricomycotina</taxon>
        <taxon>Agaricomycetes</taxon>
        <taxon>Agaricomycetidae</taxon>
        <taxon>Agaricales</taxon>
        <taxon>Marasmiineae</taxon>
        <taxon>Mycenaceae</taxon>
        <taxon>Favolaschia</taxon>
    </lineage>
</organism>
<comment type="caution">
    <text evidence="2">The sequence shown here is derived from an EMBL/GenBank/DDBJ whole genome shotgun (WGS) entry which is preliminary data.</text>
</comment>
<proteinExistence type="predicted"/>
<evidence type="ECO:0000313" key="2">
    <source>
        <dbReference type="EMBL" id="KAK7025184.1"/>
    </source>
</evidence>
<keyword evidence="3" id="KW-1185">Reference proteome</keyword>
<dbReference type="Proteomes" id="UP001362999">
    <property type="component" value="Unassembled WGS sequence"/>
</dbReference>
<protein>
    <recommendedName>
        <fullName evidence="4">F-box domain-containing protein</fullName>
    </recommendedName>
</protein>
<dbReference type="Gene3D" id="1.20.1280.50">
    <property type="match status" value="1"/>
</dbReference>
<gene>
    <name evidence="2" type="ORF">R3P38DRAFT_2953156</name>
</gene>
<evidence type="ECO:0008006" key="4">
    <source>
        <dbReference type="Google" id="ProtNLM"/>
    </source>
</evidence>
<dbReference type="AlphaFoldDB" id="A0AAW0BI34"/>
<sequence length="605" mass="68064">MHSSDFDEVSALPESAAEREERTKRTRQNDLAPISHLPAEIMANIFVHCIPTSIASLDDDFSWLNVTRICHQWRSVALACPEFWSTLILSRPKWTQVMLARSKKAPLVIRADLLRDTDNTPEPILLENAVRLGALEILGPGDLLANFMTNLKNADAAPHLNDIKITNSNSYPENLDNPACTVWLPRDLFRRKEVSESRRAGRQSGIRLHLDCCAFPWGDSLWYSHLTELHLSNLNMEQRPEMDAFLNVLSKSPNLQALTLYHACPVVGNGFDLEMPHLNLLNITDDPSYLCWLMDCLIVPSSTIINTSAIVYGGGKGEFPKSICEELIPMFSEDLGPEQYDTASIDCRNTFTYSLRHSANTQWSRTLRIQSHYTCWQPHWPNTLKVTQAIRSCLNLSNITTLHLDSLPAMPSMCDADGSVAMFISSVSLWDTLGRNLARLETLHLYKSFPGGLFDLILAQAMLLINVSHHRSCFHLSSGGLPLRGPDGSLTHAWPKLQRLELHEIDLARLDNLRKPCCGDLLRAYLWARREGAPEQPGTLPIWQLKLHSCSNVSMSNSPPLERYADVWSDVKAAEWPTVTADLRAHSVTAFVQMVSANYRRAVKN</sequence>
<feature type="region of interest" description="Disordered" evidence="1">
    <location>
        <begin position="1"/>
        <end position="30"/>
    </location>
</feature>
<name>A0AAW0BI34_9AGAR</name>
<accession>A0AAW0BI34</accession>